<accession>A0A0R2JWB8</accession>
<dbReference type="PATRIC" id="fig|89059.3.peg.2017"/>
<dbReference type="AlphaFoldDB" id="A0A0R2JWB8"/>
<organism evidence="1 3">
    <name type="scientific">Ligilactobacillus acidipiscis</name>
    <dbReference type="NCBI Taxonomy" id="89059"/>
    <lineage>
        <taxon>Bacteria</taxon>
        <taxon>Bacillati</taxon>
        <taxon>Bacillota</taxon>
        <taxon>Bacilli</taxon>
        <taxon>Lactobacillales</taxon>
        <taxon>Lactobacillaceae</taxon>
        <taxon>Ligilactobacillus</taxon>
    </lineage>
</organism>
<reference evidence="1 3" key="1">
    <citation type="journal article" date="2015" name="Genome Announc.">
        <title>Expanding the biotechnology potential of lactobacilli through comparative genomics of 213 strains and associated genera.</title>
        <authorList>
            <person name="Sun Z."/>
            <person name="Harris H.M."/>
            <person name="McCann A."/>
            <person name="Guo C."/>
            <person name="Argimon S."/>
            <person name="Zhang W."/>
            <person name="Yang X."/>
            <person name="Jeffery I.B."/>
            <person name="Cooney J.C."/>
            <person name="Kagawa T.F."/>
            <person name="Liu W."/>
            <person name="Song Y."/>
            <person name="Salvetti E."/>
            <person name="Wrobel A."/>
            <person name="Rasinkangas P."/>
            <person name="Parkhill J."/>
            <person name="Rea M.C."/>
            <person name="O'Sullivan O."/>
            <person name="Ritari J."/>
            <person name="Douillard F.P."/>
            <person name="Paul Ross R."/>
            <person name="Yang R."/>
            <person name="Briner A.E."/>
            <person name="Felis G.E."/>
            <person name="de Vos W.M."/>
            <person name="Barrangou R."/>
            <person name="Klaenhammer T.R."/>
            <person name="Caufield P.W."/>
            <person name="Cui Y."/>
            <person name="Zhang H."/>
            <person name="O'Toole P.W."/>
        </authorList>
    </citation>
    <scope>NUCLEOTIDE SEQUENCE [LARGE SCALE GENOMIC DNA]</scope>
    <source>
        <strain evidence="1 3">DSM 15353</strain>
    </source>
</reference>
<dbReference type="GeneID" id="95349027"/>
<evidence type="ECO:0000313" key="1">
    <source>
        <dbReference type="EMBL" id="KRN81425.1"/>
    </source>
</evidence>
<dbReference type="Proteomes" id="UP000051491">
    <property type="component" value="Unassembled WGS sequence"/>
</dbReference>
<protein>
    <submittedName>
        <fullName evidence="1">Uncharacterized protein</fullName>
    </submittedName>
</protein>
<evidence type="ECO:0000313" key="2">
    <source>
        <dbReference type="EMBL" id="SFV40345.1"/>
    </source>
</evidence>
<reference evidence="2" key="3">
    <citation type="submission" date="2016-11" db="EMBL/GenBank/DDBJ databases">
        <authorList>
            <person name="Jaros S."/>
            <person name="Januszkiewicz K."/>
            <person name="Wedrychowicz H."/>
        </authorList>
    </citation>
    <scope>NUCLEOTIDE SEQUENCE [LARGE SCALE GENOMIC DNA]</scope>
    <source>
        <strain evidence="2">ACA-DC 1533</strain>
    </source>
</reference>
<proteinExistence type="predicted"/>
<dbReference type="Proteomes" id="UP000190935">
    <property type="component" value="Chromosome I"/>
</dbReference>
<name>A0A0R2JWB8_9LACO</name>
<gene>
    <name evidence="1" type="ORF">IV43_GL001898</name>
    <name evidence="2" type="ORF">LAC1533_0925</name>
</gene>
<evidence type="ECO:0000313" key="4">
    <source>
        <dbReference type="Proteomes" id="UP000190935"/>
    </source>
</evidence>
<dbReference type="Gene3D" id="1.10.287.800">
    <property type="entry name" value="protein ne1242"/>
    <property type="match status" value="1"/>
</dbReference>
<evidence type="ECO:0000313" key="3">
    <source>
        <dbReference type="Proteomes" id="UP000051491"/>
    </source>
</evidence>
<sequence length="133" mass="15690">MELYTYQDFEKKKSGLKFEEADQIYSELVGLIEIAGPKVENYWSDFLQSSVIYAAMRGKWLLLSNEQRAEMDDQRTSQHDNVIHTLNIVKRYLDEHDLESSWYEELTFNPVQARKRIGDFACYVSYVYGVNAR</sequence>
<dbReference type="EMBL" id="JQBK01000069">
    <property type="protein sequence ID" value="KRN81425.1"/>
    <property type="molecule type" value="Genomic_DNA"/>
</dbReference>
<dbReference type="STRING" id="89059.LAC1533_0925"/>
<dbReference type="RefSeq" id="WP_010499776.1">
    <property type="nucleotide sequence ID" value="NZ_JBHUGU010000002.1"/>
</dbReference>
<dbReference type="OrthoDB" id="1957452at2"/>
<dbReference type="KEGG" id="laca:LAC1533_0925"/>
<reference evidence="4" key="2">
    <citation type="submission" date="2016-11" db="EMBL/GenBank/DDBJ databases">
        <authorList>
            <person name="Papadimitriou K."/>
        </authorList>
    </citation>
    <scope>NUCLEOTIDE SEQUENCE [LARGE SCALE GENOMIC DNA]</scope>
    <source>
        <strain evidence="4">ACA-DC 1533</strain>
    </source>
</reference>
<dbReference type="EMBL" id="LT630287">
    <property type="protein sequence ID" value="SFV40345.1"/>
    <property type="molecule type" value="Genomic_DNA"/>
</dbReference>